<comment type="caution">
    <text evidence="4">The sequence shown here is derived from an EMBL/GenBank/DDBJ whole genome shotgun (WGS) entry which is preliminary data.</text>
</comment>
<feature type="signal peptide" evidence="2">
    <location>
        <begin position="1"/>
        <end position="20"/>
    </location>
</feature>
<name>A0ABU5ZPF4_9FLAO</name>
<dbReference type="InterPro" id="IPR027385">
    <property type="entry name" value="Beta-barrel_OMP"/>
</dbReference>
<dbReference type="RefSeq" id="WP_324177891.1">
    <property type="nucleotide sequence ID" value="NZ_BAABAW010000001.1"/>
</dbReference>
<dbReference type="EMBL" id="JAYKLX010000001">
    <property type="protein sequence ID" value="MEB3343834.1"/>
    <property type="molecule type" value="Genomic_DNA"/>
</dbReference>
<accession>A0ABU5ZPF4</accession>
<dbReference type="InterPro" id="IPR011250">
    <property type="entry name" value="OMP/PagP_B-barrel"/>
</dbReference>
<organism evidence="4 5">
    <name type="scientific">Aquimarina gracilis</name>
    <dbReference type="NCBI Taxonomy" id="874422"/>
    <lineage>
        <taxon>Bacteria</taxon>
        <taxon>Pseudomonadati</taxon>
        <taxon>Bacteroidota</taxon>
        <taxon>Flavobacteriia</taxon>
        <taxon>Flavobacteriales</taxon>
        <taxon>Flavobacteriaceae</taxon>
        <taxon>Aquimarina</taxon>
    </lineage>
</organism>
<gene>
    <name evidence="4" type="ORF">U6A24_00095</name>
</gene>
<evidence type="ECO:0000256" key="1">
    <source>
        <dbReference type="ARBA" id="ARBA00022729"/>
    </source>
</evidence>
<evidence type="ECO:0000313" key="5">
    <source>
        <dbReference type="Proteomes" id="UP001327027"/>
    </source>
</evidence>
<dbReference type="Proteomes" id="UP001327027">
    <property type="component" value="Unassembled WGS sequence"/>
</dbReference>
<evidence type="ECO:0000259" key="3">
    <source>
        <dbReference type="Pfam" id="PF13505"/>
    </source>
</evidence>
<dbReference type="SUPFAM" id="SSF56925">
    <property type="entry name" value="OMPA-like"/>
    <property type="match status" value="1"/>
</dbReference>
<sequence length="216" mass="24585">MKTTLFFCIASLLFFSKSFAQEEPDFGFKKGDVFISGSLSYNKTNFENNNDFDEDRSRWVIQPRIGYFINSNFAIGTRLSYSKFKSDNSQDFSSDGSDVGIGIFGRYYFTPQKRFSIYADASASYFRGKSEQEFIFNDQIEITEIENDSYAVAISPGIQFFVSEKFALTSSIGSIEFSISEGETINPDGERFTRESDNFSINLGLDNIFLGILYRI</sequence>
<reference evidence="4 5" key="1">
    <citation type="journal article" date="2013" name="Int. J. Syst. Evol. Microbiol.">
        <title>Aquimarina gracilis sp. nov., isolated from the gut microflora of a mussel, Mytilus coruscus, and emended description of Aquimarina spongiae.</title>
        <authorList>
            <person name="Park S.C."/>
            <person name="Choe H.N."/>
            <person name="Baik K.S."/>
            <person name="Seong C.N."/>
        </authorList>
    </citation>
    <scope>NUCLEOTIDE SEQUENCE [LARGE SCALE GENOMIC DNA]</scope>
    <source>
        <strain evidence="4 5">PSC32</strain>
    </source>
</reference>
<keyword evidence="1 2" id="KW-0732">Signal</keyword>
<evidence type="ECO:0000256" key="2">
    <source>
        <dbReference type="SAM" id="SignalP"/>
    </source>
</evidence>
<keyword evidence="5" id="KW-1185">Reference proteome</keyword>
<feature type="chain" id="PRO_5045216705" evidence="2">
    <location>
        <begin position="21"/>
        <end position="216"/>
    </location>
</feature>
<feature type="domain" description="Outer membrane protein beta-barrel" evidence="3">
    <location>
        <begin position="9"/>
        <end position="203"/>
    </location>
</feature>
<protein>
    <submittedName>
        <fullName evidence="4">Outer membrane beta-barrel protein</fullName>
    </submittedName>
</protein>
<dbReference type="Gene3D" id="2.40.160.20">
    <property type="match status" value="1"/>
</dbReference>
<dbReference type="Pfam" id="PF13505">
    <property type="entry name" value="OMP_b-brl"/>
    <property type="match status" value="1"/>
</dbReference>
<proteinExistence type="predicted"/>
<evidence type="ECO:0000313" key="4">
    <source>
        <dbReference type="EMBL" id="MEB3343834.1"/>
    </source>
</evidence>